<keyword evidence="10" id="KW-1185">Reference proteome</keyword>
<evidence type="ECO:0000256" key="1">
    <source>
        <dbReference type="ARBA" id="ARBA00001163"/>
    </source>
</evidence>
<accession>A0A1G8JW22</accession>
<keyword evidence="5" id="KW-0210">Decarboxylase</keyword>
<keyword evidence="6" id="KW-0456">Lyase</keyword>
<dbReference type="InterPro" id="IPR017595">
    <property type="entry name" value="OHCU_decarboxylase-2"/>
</dbReference>
<dbReference type="SUPFAM" id="SSF158694">
    <property type="entry name" value="UraD-Like"/>
    <property type="match status" value="1"/>
</dbReference>
<comment type="catalytic activity">
    <reaction evidence="1">
        <text>5-hydroxy-2-oxo-4-ureido-2,5-dihydro-1H-imidazole-5-carboxylate + H(+) = (S)-allantoin + CO2</text>
        <dbReference type="Rhea" id="RHEA:26301"/>
        <dbReference type="ChEBI" id="CHEBI:15378"/>
        <dbReference type="ChEBI" id="CHEBI:15678"/>
        <dbReference type="ChEBI" id="CHEBI:16526"/>
        <dbReference type="ChEBI" id="CHEBI:58639"/>
        <dbReference type="EC" id="4.1.1.97"/>
    </reaction>
</comment>
<dbReference type="Gene3D" id="1.10.3330.10">
    <property type="entry name" value="Oxo-4-hydroxy-4-carboxy-5-ureidoimidazoline decarboxylase"/>
    <property type="match status" value="1"/>
</dbReference>
<organism evidence="9 10">
    <name type="scientific">Arthrobacter cupressi</name>
    <dbReference type="NCBI Taxonomy" id="1045773"/>
    <lineage>
        <taxon>Bacteria</taxon>
        <taxon>Bacillati</taxon>
        <taxon>Actinomycetota</taxon>
        <taxon>Actinomycetes</taxon>
        <taxon>Micrococcales</taxon>
        <taxon>Micrococcaceae</taxon>
        <taxon>Arthrobacter</taxon>
    </lineage>
</organism>
<keyword evidence="4" id="KW-0659">Purine metabolism</keyword>
<dbReference type="NCBIfam" id="TIGR03180">
    <property type="entry name" value="UraD_2"/>
    <property type="match status" value="1"/>
</dbReference>
<evidence type="ECO:0000256" key="5">
    <source>
        <dbReference type="ARBA" id="ARBA00022793"/>
    </source>
</evidence>
<evidence type="ECO:0000256" key="3">
    <source>
        <dbReference type="ARBA" id="ARBA00012257"/>
    </source>
</evidence>
<evidence type="ECO:0000313" key="10">
    <source>
        <dbReference type="Proteomes" id="UP000182130"/>
    </source>
</evidence>
<dbReference type="NCBIfam" id="NF010372">
    <property type="entry name" value="PRK13798.1"/>
    <property type="match status" value="1"/>
</dbReference>
<evidence type="ECO:0000256" key="7">
    <source>
        <dbReference type="SAM" id="MobiDB-lite"/>
    </source>
</evidence>
<dbReference type="GO" id="GO:0019628">
    <property type="term" value="P:urate catabolic process"/>
    <property type="evidence" value="ECO:0007669"/>
    <property type="project" value="TreeGrafter"/>
</dbReference>
<dbReference type="EMBL" id="FNEI01000002">
    <property type="protein sequence ID" value="SDI35399.1"/>
    <property type="molecule type" value="Genomic_DNA"/>
</dbReference>
<proteinExistence type="predicted"/>
<dbReference type="RefSeq" id="WP_074586716.1">
    <property type="nucleotide sequence ID" value="NZ_FNEI01000002.1"/>
</dbReference>
<evidence type="ECO:0000259" key="8">
    <source>
        <dbReference type="Pfam" id="PF09349"/>
    </source>
</evidence>
<name>A0A1G8JW22_9MICC</name>
<feature type="domain" description="Oxo-4-hydroxy-4-carboxy-5-ureidoimidazoline decarboxylase" evidence="8">
    <location>
        <begin position="7"/>
        <end position="160"/>
    </location>
</feature>
<dbReference type="PANTHER" id="PTHR43466:SF1">
    <property type="entry name" value="2-OXO-4-HYDROXY-4-CARBOXY-5-UREIDOIMIDAZOLINE DECARBOXYLASE-RELATED"/>
    <property type="match status" value="1"/>
</dbReference>
<dbReference type="PANTHER" id="PTHR43466">
    <property type="entry name" value="2-OXO-4-HYDROXY-4-CARBOXY-5-UREIDOIMIDAZOLINE DECARBOXYLASE-RELATED"/>
    <property type="match status" value="1"/>
</dbReference>
<dbReference type="STRING" id="1045773.SAMN05216555_10252"/>
<dbReference type="Proteomes" id="UP000182130">
    <property type="component" value="Unassembled WGS sequence"/>
</dbReference>
<dbReference type="OrthoDB" id="5243781at2"/>
<evidence type="ECO:0000256" key="6">
    <source>
        <dbReference type="ARBA" id="ARBA00023239"/>
    </source>
</evidence>
<comment type="pathway">
    <text evidence="2">Purine metabolism; urate degradation; (S)-allantoin from urate: step 3/3.</text>
</comment>
<dbReference type="Pfam" id="PF09349">
    <property type="entry name" value="OHCU_decarbox"/>
    <property type="match status" value="1"/>
</dbReference>
<dbReference type="EC" id="4.1.1.97" evidence="3"/>
<evidence type="ECO:0000313" key="9">
    <source>
        <dbReference type="EMBL" id="SDI35399.1"/>
    </source>
</evidence>
<dbReference type="GO" id="GO:0006144">
    <property type="term" value="P:purine nucleobase metabolic process"/>
    <property type="evidence" value="ECO:0007669"/>
    <property type="project" value="UniProtKB-KW"/>
</dbReference>
<dbReference type="InterPro" id="IPR018020">
    <property type="entry name" value="OHCU_decarboxylase"/>
</dbReference>
<gene>
    <name evidence="9" type="ORF">SAMN05216555_10252</name>
</gene>
<evidence type="ECO:0000256" key="2">
    <source>
        <dbReference type="ARBA" id="ARBA00004754"/>
    </source>
</evidence>
<dbReference type="GO" id="GO:0051997">
    <property type="term" value="F:2-oxo-4-hydroxy-4-carboxy-5-ureidoimidazoline decarboxylase activity"/>
    <property type="evidence" value="ECO:0007669"/>
    <property type="project" value="UniProtKB-EC"/>
</dbReference>
<dbReference type="AlphaFoldDB" id="A0A1G8JW22"/>
<protein>
    <recommendedName>
        <fullName evidence="3">2-oxo-4-hydroxy-4-carboxy-5-ureidoimidazoline decarboxylase</fullName>
        <ecNumber evidence="3">4.1.1.97</ecNumber>
    </recommendedName>
</protein>
<reference evidence="10" key="1">
    <citation type="submission" date="2016-10" db="EMBL/GenBank/DDBJ databases">
        <authorList>
            <person name="Varghese N."/>
            <person name="Submissions S."/>
        </authorList>
    </citation>
    <scope>NUCLEOTIDE SEQUENCE [LARGE SCALE GENOMIC DNA]</scope>
    <source>
        <strain evidence="10">CGMCC 1.10783</strain>
    </source>
</reference>
<evidence type="ECO:0000256" key="4">
    <source>
        <dbReference type="ARBA" id="ARBA00022631"/>
    </source>
</evidence>
<dbReference type="InterPro" id="IPR036778">
    <property type="entry name" value="OHCU_decarboxylase_sf"/>
</dbReference>
<feature type="region of interest" description="Disordered" evidence="7">
    <location>
        <begin position="67"/>
        <end position="96"/>
    </location>
</feature>
<sequence length="165" mass="17896">MQLAVFNSADRADAVGVLRPCLDVERWVGEIADARPFSGKDDLLAFAKDAATPFTAEELESALAHHPRIGERPQAATTEAAMSRSEQSGVDPSDGATARALAEGNRAYEEKFNRVFLIRAAGRSAQEILDSLNERLTHTPAEEDRIVAEQLREIALLRLEGVIGA</sequence>